<dbReference type="HOGENOM" id="CLU_091585_4_0_11"/>
<keyword evidence="3" id="KW-1185">Reference proteome</keyword>
<dbReference type="eggNOG" id="COG3247">
    <property type="taxonomic scope" value="Bacteria"/>
</dbReference>
<feature type="transmembrane region" description="Helical" evidence="1">
    <location>
        <begin position="45"/>
        <end position="68"/>
    </location>
</feature>
<name>D5UST6_TSUPD</name>
<feature type="transmembrane region" description="Helical" evidence="1">
    <location>
        <begin position="156"/>
        <end position="179"/>
    </location>
</feature>
<dbReference type="PANTHER" id="PTHR34989:SF1">
    <property type="entry name" value="PROTEIN HDED"/>
    <property type="match status" value="1"/>
</dbReference>
<dbReference type="STRING" id="521096.Tpau_0585"/>
<dbReference type="GO" id="GO:0005886">
    <property type="term" value="C:plasma membrane"/>
    <property type="evidence" value="ECO:0007669"/>
    <property type="project" value="TreeGrafter"/>
</dbReference>
<sequence>MTTKSLLREDIETKTKQAWWSLLALGALSILFGVVVLVWPGPTTLVAGIMFGIFLIVGGIVQVVAGIIGDTENRWLSVISGALSLVLGAFCFRDDIANSVAVLGIFIGIGWIFGGVWQITAGIAGKHLPNRTWTVIAGILTLIGGFVLIASPWDSMIILMVVTGIFAIAIGIVEIIGAFRLRSTAKQVGQGVDDVTGAVSQKVDAVTGRVQDAKDRVRGTEGDQPTAE</sequence>
<reference evidence="2 3" key="2">
    <citation type="journal article" date="2011" name="Stand. Genomic Sci.">
        <title>Complete genome sequence of Tsukamurella paurometabola type strain (no. 33).</title>
        <authorList>
            <person name="Munk A.C."/>
            <person name="Lapidus A."/>
            <person name="Lucas S."/>
            <person name="Nolan M."/>
            <person name="Tice H."/>
            <person name="Cheng J.F."/>
            <person name="Del Rio T.G."/>
            <person name="Goodwin L."/>
            <person name="Pitluck S."/>
            <person name="Liolios K."/>
            <person name="Huntemann M."/>
            <person name="Ivanova N."/>
            <person name="Mavromatis K."/>
            <person name="Mikhailova N."/>
            <person name="Pati A."/>
            <person name="Chen A."/>
            <person name="Palaniappan K."/>
            <person name="Tapia R."/>
            <person name="Han C."/>
            <person name="Land M."/>
            <person name="Hauser L."/>
            <person name="Chang Y.J."/>
            <person name="Jeffries C.D."/>
            <person name="Brettin T."/>
            <person name="Yasawong M."/>
            <person name="Brambilla E.M."/>
            <person name="Rohde M."/>
            <person name="Sikorski J."/>
            <person name="Goker M."/>
            <person name="Detter J.C."/>
            <person name="Woyke T."/>
            <person name="Bristow J."/>
            <person name="Eisen J.A."/>
            <person name="Markowitz V."/>
            <person name="Hugenholtz P."/>
            <person name="Kyrpides N.C."/>
            <person name="Klenk H.P."/>
        </authorList>
    </citation>
    <scope>NUCLEOTIDE SEQUENCE [LARGE SCALE GENOMIC DNA]</scope>
    <source>
        <strain evidence="3">ATCC 8368 / DSM 20162 / CCUG 35730 / CIP 100753 / JCM 10117 / KCTC 9821 / NBRC 16120 / NCIMB 702349 / NCTC 13040</strain>
    </source>
</reference>
<protein>
    <recommendedName>
        <fullName evidence="4">Acid-resistance membrane protein</fullName>
    </recommendedName>
</protein>
<dbReference type="InterPro" id="IPR005325">
    <property type="entry name" value="DUF308_memb"/>
</dbReference>
<accession>D5UST6</accession>
<dbReference type="PANTHER" id="PTHR34989">
    <property type="entry name" value="PROTEIN HDED"/>
    <property type="match status" value="1"/>
</dbReference>
<evidence type="ECO:0000313" key="2">
    <source>
        <dbReference type="EMBL" id="ADG77223.1"/>
    </source>
</evidence>
<evidence type="ECO:0000313" key="3">
    <source>
        <dbReference type="Proteomes" id="UP000001213"/>
    </source>
</evidence>
<feature type="transmembrane region" description="Helical" evidence="1">
    <location>
        <begin position="99"/>
        <end position="120"/>
    </location>
</feature>
<proteinExistence type="predicted"/>
<feature type="transmembrane region" description="Helical" evidence="1">
    <location>
        <begin position="75"/>
        <end position="93"/>
    </location>
</feature>
<dbReference type="EMBL" id="CP001966">
    <property type="protein sequence ID" value="ADG77223.1"/>
    <property type="molecule type" value="Genomic_DNA"/>
</dbReference>
<organism evidence="2 3">
    <name type="scientific">Tsukamurella paurometabola (strain ATCC 8368 / DSM 20162 / CCUG 35730 / CIP 100753 / JCM 10117 / KCTC 9821 / NBRC 16120 / NCIMB 702349 / NCTC 13040)</name>
    <name type="common">Corynebacterium paurometabolum</name>
    <dbReference type="NCBI Taxonomy" id="521096"/>
    <lineage>
        <taxon>Bacteria</taxon>
        <taxon>Bacillati</taxon>
        <taxon>Actinomycetota</taxon>
        <taxon>Actinomycetes</taxon>
        <taxon>Mycobacteriales</taxon>
        <taxon>Tsukamurellaceae</taxon>
        <taxon>Tsukamurella</taxon>
    </lineage>
</organism>
<evidence type="ECO:0000256" key="1">
    <source>
        <dbReference type="SAM" id="Phobius"/>
    </source>
</evidence>
<dbReference type="KEGG" id="tpr:Tpau_0585"/>
<dbReference type="Proteomes" id="UP000001213">
    <property type="component" value="Chromosome"/>
</dbReference>
<dbReference type="Pfam" id="PF03729">
    <property type="entry name" value="DUF308"/>
    <property type="match status" value="2"/>
</dbReference>
<keyword evidence="1" id="KW-1133">Transmembrane helix</keyword>
<evidence type="ECO:0008006" key="4">
    <source>
        <dbReference type="Google" id="ProtNLM"/>
    </source>
</evidence>
<keyword evidence="1" id="KW-0472">Membrane</keyword>
<feature type="transmembrane region" description="Helical" evidence="1">
    <location>
        <begin position="20"/>
        <end position="39"/>
    </location>
</feature>
<reference evidence="3" key="1">
    <citation type="submission" date="2010-03" db="EMBL/GenBank/DDBJ databases">
        <title>The complete chromosome of Tsukamurella paurometabola DSM 20162.</title>
        <authorList>
            <consortium name="US DOE Joint Genome Institute (JGI-PGF)"/>
            <person name="Lucas S."/>
            <person name="Copeland A."/>
            <person name="Lapidus A."/>
            <person name="Glavina del Rio T."/>
            <person name="Dalin E."/>
            <person name="Tice H."/>
            <person name="Bruce D."/>
            <person name="Goodwin L."/>
            <person name="Pitluck S."/>
            <person name="Kyrpides N."/>
            <person name="Mavromatis K."/>
            <person name="Ivanova N."/>
            <person name="Mikhailova N."/>
            <person name="Munk A.C."/>
            <person name="Brettin T."/>
            <person name="Detter J.C."/>
            <person name="Tapia R."/>
            <person name="Han C."/>
            <person name="Larimer F."/>
            <person name="Land M."/>
            <person name="Hauser L."/>
            <person name="Markowitz V."/>
            <person name="Cheng J.-F."/>
            <person name="Hugenholtz P."/>
            <person name="Woyke T."/>
            <person name="Wu D."/>
            <person name="Jando M."/>
            <person name="Brambilla E."/>
            <person name="Klenk H.-P."/>
            <person name="Eisen J.A."/>
        </authorList>
    </citation>
    <scope>NUCLEOTIDE SEQUENCE [LARGE SCALE GENOMIC DNA]</scope>
    <source>
        <strain evidence="3">ATCC 8368 / DSM 20162 / CCUG 35730 / CIP 100753 / JCM 10117 / KCTC 9821 / NBRC 16120 / NCIMB 702349 / NCTC 13040</strain>
    </source>
</reference>
<dbReference type="AlphaFoldDB" id="D5UST6"/>
<gene>
    <name evidence="2" type="ordered locus">Tpau_0585</name>
</gene>
<feature type="transmembrane region" description="Helical" evidence="1">
    <location>
        <begin position="132"/>
        <end position="150"/>
    </location>
</feature>
<dbReference type="RefSeq" id="WP_013125265.1">
    <property type="nucleotide sequence ID" value="NC_014158.1"/>
</dbReference>
<dbReference type="InterPro" id="IPR052712">
    <property type="entry name" value="Acid_resist_chaperone_HdeD"/>
</dbReference>
<keyword evidence="1" id="KW-0812">Transmembrane</keyword>